<dbReference type="GO" id="GO:0016034">
    <property type="term" value="F:maleylacetoacetate isomerase activity"/>
    <property type="evidence" value="ECO:0007669"/>
    <property type="project" value="TreeGrafter"/>
</dbReference>
<dbReference type="InterPro" id="IPR036249">
    <property type="entry name" value="Thioredoxin-like_sf"/>
</dbReference>
<dbReference type="InterPro" id="IPR036282">
    <property type="entry name" value="Glutathione-S-Trfase_C_sf"/>
</dbReference>
<name>A0A1J8PKY7_9AGAM</name>
<dbReference type="STRING" id="180088.A0A1J8PKY7"/>
<sequence>MSSPIIFYDIPSTLSVNAWSPNTWKTRYALNIKGVPYETVWVEYPDIEALAKKIGAPATGTKDDGSPSYTLPIINDPNTGKVVSDSFLIAEYLDATYPGGNTLFPPGTKPLIAAFEGSVVGAIGGILPLQLALSCYILNPSSQKYFRETREATYGKKIEEFSPAGAHRDADWAKSKEGLAAVDGWFSKNGGGKFIVGDSISYADGVLGGWLTWVKITNEGTAAWEDFATWHGGRWSTYLTNLQPFAAVL</sequence>
<comment type="caution">
    <text evidence="2">The sequence shown here is derived from an EMBL/GenBank/DDBJ whole genome shotgun (WGS) entry which is preliminary data.</text>
</comment>
<accession>A0A1J8PKY7</accession>
<dbReference type="Proteomes" id="UP000183567">
    <property type="component" value="Unassembled WGS sequence"/>
</dbReference>
<dbReference type="InterPro" id="IPR054416">
    <property type="entry name" value="GST_UstS-like_C"/>
</dbReference>
<reference evidence="2 3" key="1">
    <citation type="submission" date="2016-03" db="EMBL/GenBank/DDBJ databases">
        <title>Comparative genomics of the ectomycorrhizal sister species Rhizopogon vinicolor and Rhizopogon vesiculosus (Basidiomycota: Boletales) reveals a divergence of the mating type B locus.</title>
        <authorList>
            <person name="Mujic A.B."/>
            <person name="Kuo A."/>
            <person name="Tritt A."/>
            <person name="Lipzen A."/>
            <person name="Chen C."/>
            <person name="Johnson J."/>
            <person name="Sharma A."/>
            <person name="Barry K."/>
            <person name="Grigoriev I.V."/>
            <person name="Spatafora J.W."/>
        </authorList>
    </citation>
    <scope>NUCLEOTIDE SEQUENCE [LARGE SCALE GENOMIC DNA]</scope>
    <source>
        <strain evidence="2 3">AM-OR11-056</strain>
    </source>
</reference>
<dbReference type="GO" id="GO:0006559">
    <property type="term" value="P:L-phenylalanine catabolic process"/>
    <property type="evidence" value="ECO:0007669"/>
    <property type="project" value="TreeGrafter"/>
</dbReference>
<dbReference type="PANTHER" id="PTHR42673">
    <property type="entry name" value="MALEYLACETOACETATE ISOMERASE"/>
    <property type="match status" value="1"/>
</dbReference>
<dbReference type="OrthoDB" id="4951845at2759"/>
<organism evidence="2 3">
    <name type="scientific">Rhizopogon vesiculosus</name>
    <dbReference type="NCBI Taxonomy" id="180088"/>
    <lineage>
        <taxon>Eukaryota</taxon>
        <taxon>Fungi</taxon>
        <taxon>Dikarya</taxon>
        <taxon>Basidiomycota</taxon>
        <taxon>Agaricomycotina</taxon>
        <taxon>Agaricomycetes</taxon>
        <taxon>Agaricomycetidae</taxon>
        <taxon>Boletales</taxon>
        <taxon>Suillineae</taxon>
        <taxon>Rhizopogonaceae</taxon>
        <taxon>Rhizopogon</taxon>
    </lineage>
</organism>
<evidence type="ECO:0000259" key="1">
    <source>
        <dbReference type="PROSITE" id="PS50404"/>
    </source>
</evidence>
<dbReference type="Gene3D" id="1.20.1050.10">
    <property type="match status" value="1"/>
</dbReference>
<proteinExistence type="predicted"/>
<dbReference type="Gene3D" id="3.40.30.10">
    <property type="entry name" value="Glutaredoxin"/>
    <property type="match status" value="1"/>
</dbReference>
<keyword evidence="3" id="KW-1185">Reference proteome</keyword>
<gene>
    <name evidence="2" type="ORF">AZE42_01154</name>
</gene>
<dbReference type="CDD" id="cd03038">
    <property type="entry name" value="GST_N_etherase_LigE"/>
    <property type="match status" value="1"/>
</dbReference>
<evidence type="ECO:0000313" key="3">
    <source>
        <dbReference type="Proteomes" id="UP000183567"/>
    </source>
</evidence>
<dbReference type="InterPro" id="IPR004045">
    <property type="entry name" value="Glutathione_S-Trfase_N"/>
</dbReference>
<dbReference type="PROSITE" id="PS50404">
    <property type="entry name" value="GST_NTER"/>
    <property type="match status" value="1"/>
</dbReference>
<dbReference type="SUPFAM" id="SSF47616">
    <property type="entry name" value="GST C-terminal domain-like"/>
    <property type="match status" value="1"/>
</dbReference>
<dbReference type="SUPFAM" id="SSF52833">
    <property type="entry name" value="Thioredoxin-like"/>
    <property type="match status" value="1"/>
</dbReference>
<dbReference type="GO" id="GO:0006749">
    <property type="term" value="P:glutathione metabolic process"/>
    <property type="evidence" value="ECO:0007669"/>
    <property type="project" value="TreeGrafter"/>
</dbReference>
<dbReference type="Pfam" id="PF13409">
    <property type="entry name" value="GST_N_2"/>
    <property type="match status" value="1"/>
</dbReference>
<evidence type="ECO:0000313" key="2">
    <source>
        <dbReference type="EMBL" id="OJA09565.1"/>
    </source>
</evidence>
<dbReference type="GO" id="GO:0004364">
    <property type="term" value="F:glutathione transferase activity"/>
    <property type="evidence" value="ECO:0007669"/>
    <property type="project" value="TreeGrafter"/>
</dbReference>
<dbReference type="Pfam" id="PF22041">
    <property type="entry name" value="GST_C_7"/>
    <property type="match status" value="1"/>
</dbReference>
<dbReference type="EMBL" id="LVVM01005878">
    <property type="protein sequence ID" value="OJA09565.1"/>
    <property type="molecule type" value="Genomic_DNA"/>
</dbReference>
<dbReference type="AlphaFoldDB" id="A0A1J8PKY7"/>
<dbReference type="PANTHER" id="PTHR42673:SF4">
    <property type="entry name" value="MALEYLACETOACETATE ISOMERASE"/>
    <property type="match status" value="1"/>
</dbReference>
<feature type="domain" description="GST N-terminal" evidence="1">
    <location>
        <begin position="10"/>
        <end position="101"/>
    </location>
</feature>
<protein>
    <recommendedName>
        <fullName evidence="1">GST N-terminal domain-containing protein</fullName>
    </recommendedName>
</protein>